<keyword evidence="2" id="KW-1185">Reference proteome</keyword>
<comment type="caution">
    <text evidence="1">The sequence shown here is derived from an EMBL/GenBank/DDBJ whole genome shotgun (WGS) entry which is preliminary data.</text>
</comment>
<dbReference type="Proteomes" id="UP000023541">
    <property type="component" value="Unassembled WGS sequence"/>
</dbReference>
<organism evidence="1 2">
    <name type="scientific">Aquimarina atlantica</name>
    <dbReference type="NCBI Taxonomy" id="1317122"/>
    <lineage>
        <taxon>Bacteria</taxon>
        <taxon>Pseudomonadati</taxon>
        <taxon>Bacteroidota</taxon>
        <taxon>Flavobacteriia</taxon>
        <taxon>Flavobacteriales</taxon>
        <taxon>Flavobacteriaceae</taxon>
        <taxon>Aquimarina</taxon>
    </lineage>
</organism>
<evidence type="ECO:0000313" key="1">
    <source>
        <dbReference type="EMBL" id="EZH75531.1"/>
    </source>
</evidence>
<reference evidence="1 2" key="1">
    <citation type="submission" date="2014-04" db="EMBL/GenBank/DDBJ databases">
        <title>Aquimarina sp. 22II-S11-z7 Genome Sequencing.</title>
        <authorList>
            <person name="Lai Q."/>
        </authorList>
    </citation>
    <scope>NUCLEOTIDE SEQUENCE [LARGE SCALE GENOMIC DNA]</scope>
    <source>
        <strain evidence="1 2">22II-S11-z7</strain>
    </source>
</reference>
<proteinExistence type="predicted"/>
<dbReference type="RefSeq" id="WP_034238090.1">
    <property type="nucleotide sequence ID" value="NZ_AQRA01000001.1"/>
</dbReference>
<dbReference type="EMBL" id="AQRA01000001">
    <property type="protein sequence ID" value="EZH75531.1"/>
    <property type="molecule type" value="Genomic_DNA"/>
</dbReference>
<gene>
    <name evidence="1" type="ORF">ATO12_01745</name>
</gene>
<accession>A0A023BZR7</accession>
<protein>
    <submittedName>
        <fullName evidence="1">Uncharacterized protein</fullName>
    </submittedName>
</protein>
<dbReference type="eggNOG" id="ENOG5032SGQ">
    <property type="taxonomic scope" value="Bacteria"/>
</dbReference>
<name>A0A023BZR7_9FLAO</name>
<evidence type="ECO:0000313" key="2">
    <source>
        <dbReference type="Proteomes" id="UP000023541"/>
    </source>
</evidence>
<dbReference type="OrthoDB" id="704518at2"/>
<dbReference type="AlphaFoldDB" id="A0A023BZR7"/>
<sequence length="195" mass="22443">MSFAKTIPFIIITLLFVQCDNNTKIKNLLSASENWKGEVIEFPLEFATSLQYSGVEYVRFAPGWGKEGASDYFSYAFLWDINEDPQLSAKKIESEMEAYFDGLMRLVSKTDAKQKSKIPKSKAFFEKVNDSVYVGKILTYDAFTTKKELNLNITVHYSKCKLQNKHLVLFNLSPQPLEHQIWKKLKKVTVTTNCE</sequence>